<comment type="caution">
    <text evidence="2">The sequence shown here is derived from an EMBL/GenBank/DDBJ whole genome shotgun (WGS) entry which is preliminary data.</text>
</comment>
<name>A0ABT2X241_9RHOB</name>
<proteinExistence type="predicted"/>
<evidence type="ECO:0000256" key="1">
    <source>
        <dbReference type="SAM" id="Phobius"/>
    </source>
</evidence>
<keyword evidence="1" id="KW-0472">Membrane</keyword>
<gene>
    <name evidence="2" type="ORF">OEZ60_03555</name>
</gene>
<dbReference type="InterPro" id="IPR018692">
    <property type="entry name" value="DUF2189"/>
</dbReference>
<organism evidence="2 3">
    <name type="scientific">Albidovulum salinarum</name>
    <dbReference type="NCBI Taxonomy" id="2984153"/>
    <lineage>
        <taxon>Bacteria</taxon>
        <taxon>Pseudomonadati</taxon>
        <taxon>Pseudomonadota</taxon>
        <taxon>Alphaproteobacteria</taxon>
        <taxon>Rhodobacterales</taxon>
        <taxon>Paracoccaceae</taxon>
        <taxon>Albidovulum</taxon>
    </lineage>
</organism>
<accession>A0ABT2X241</accession>
<keyword evidence="3" id="KW-1185">Reference proteome</keyword>
<feature type="transmembrane region" description="Helical" evidence="1">
    <location>
        <begin position="91"/>
        <end position="112"/>
    </location>
</feature>
<feature type="transmembrane region" description="Helical" evidence="1">
    <location>
        <begin position="141"/>
        <end position="167"/>
    </location>
</feature>
<keyword evidence="1" id="KW-1133">Transmembrane helix</keyword>
<feature type="transmembrane region" description="Helical" evidence="1">
    <location>
        <begin position="187"/>
        <end position="208"/>
    </location>
</feature>
<evidence type="ECO:0000313" key="2">
    <source>
        <dbReference type="EMBL" id="MCU9847072.1"/>
    </source>
</evidence>
<reference evidence="2 3" key="1">
    <citation type="submission" date="2022-10" db="EMBL/GenBank/DDBJ databases">
        <title>Defluviimonas sp. nov., isolated from ocean surface sediments.</title>
        <authorList>
            <person name="He W."/>
            <person name="Wang L."/>
            <person name="Zhang D.-F."/>
        </authorList>
    </citation>
    <scope>NUCLEOTIDE SEQUENCE [LARGE SCALE GENOMIC DNA]</scope>
    <source>
        <strain evidence="2 3">WL0024</strain>
    </source>
</reference>
<keyword evidence="1" id="KW-0812">Transmembrane</keyword>
<protein>
    <submittedName>
        <fullName evidence="2">DUF2189 domain-containing protein</fullName>
    </submittedName>
</protein>
<feature type="transmembrane region" description="Helical" evidence="1">
    <location>
        <begin position="66"/>
        <end position="85"/>
    </location>
</feature>
<dbReference type="EMBL" id="JAOVQO010000003">
    <property type="protein sequence ID" value="MCU9847072.1"/>
    <property type="molecule type" value="Genomic_DNA"/>
</dbReference>
<sequence>MVKTIGNPLSWGAHILGEAGHDVGEVTRELGGAAAAPPTVRRIGVSDLRAALRLGAADFMALRSDVIMACLLYPIIGVCLVWVAFNRNLLPLVFPLVSGFALLGPAAAVGLYEMSRRREQGKPAGWSTGFSVLASPRFGAILVLAAAHFFVFFLWILVAYGIFLVTMGPEIPASATVFFRDVMSTGAGWAMILLGIPTGFLFAVFVLATSAVSFPLLIDRNVGLPVAVVTSVRVARTNPATMALWGLIVAGALVLGSLPLLLGLAVAMPILGHATWHLYRRAVTPV</sequence>
<dbReference type="Proteomes" id="UP001209535">
    <property type="component" value="Unassembled WGS sequence"/>
</dbReference>
<dbReference type="RefSeq" id="WP_263333289.1">
    <property type="nucleotide sequence ID" value="NZ_JAOVQO010000003.1"/>
</dbReference>
<evidence type="ECO:0000313" key="3">
    <source>
        <dbReference type="Proteomes" id="UP001209535"/>
    </source>
</evidence>
<dbReference type="Pfam" id="PF09955">
    <property type="entry name" value="DUF2189"/>
    <property type="match status" value="1"/>
</dbReference>
<feature type="transmembrane region" description="Helical" evidence="1">
    <location>
        <begin position="243"/>
        <end position="271"/>
    </location>
</feature>